<feature type="transmembrane region" description="Helical" evidence="1">
    <location>
        <begin position="89"/>
        <end position="110"/>
    </location>
</feature>
<name>A0A5B7JWH7_PORTR</name>
<evidence type="ECO:0000313" key="2">
    <source>
        <dbReference type="EMBL" id="MPC97517.1"/>
    </source>
</evidence>
<proteinExistence type="predicted"/>
<dbReference type="Proteomes" id="UP000324222">
    <property type="component" value="Unassembled WGS sequence"/>
</dbReference>
<keyword evidence="3" id="KW-1185">Reference proteome</keyword>
<protein>
    <submittedName>
        <fullName evidence="2">Uncharacterized protein</fullName>
    </submittedName>
</protein>
<keyword evidence="1" id="KW-0812">Transmembrane</keyword>
<keyword evidence="1" id="KW-1133">Transmembrane helix</keyword>
<reference evidence="2 3" key="1">
    <citation type="submission" date="2019-05" db="EMBL/GenBank/DDBJ databases">
        <title>Another draft genome of Portunus trituberculatus and its Hox gene families provides insights of decapod evolution.</title>
        <authorList>
            <person name="Jeong J.-H."/>
            <person name="Song I."/>
            <person name="Kim S."/>
            <person name="Choi T."/>
            <person name="Kim D."/>
            <person name="Ryu S."/>
            <person name="Kim W."/>
        </authorList>
    </citation>
    <scope>NUCLEOTIDE SEQUENCE [LARGE SCALE GENOMIC DNA]</scope>
    <source>
        <tissue evidence="2">Muscle</tissue>
    </source>
</reference>
<feature type="transmembrane region" description="Helical" evidence="1">
    <location>
        <begin position="130"/>
        <end position="153"/>
    </location>
</feature>
<gene>
    <name evidence="2" type="ORF">E2C01_092835</name>
</gene>
<sequence length="165" mass="19851">MLAQEFYGWVCYNHYTGRWNRRGCGRLQQGERLFVCGGVLQTQTERHVVQECPMTHALRISHFNSIEDLFSDKCNNNVTCRILHDILKVYDFVFLFWLYLPECASLIYFFPFNKVLCSQSFVWFYNSFKFYICYITFRSILSYSILYSIYFLFFCDMAYSACRHT</sequence>
<dbReference type="AlphaFoldDB" id="A0A5B7JWH7"/>
<dbReference type="EMBL" id="VSRR010110354">
    <property type="protein sequence ID" value="MPC97517.1"/>
    <property type="molecule type" value="Genomic_DNA"/>
</dbReference>
<comment type="caution">
    <text evidence="2">The sequence shown here is derived from an EMBL/GenBank/DDBJ whole genome shotgun (WGS) entry which is preliminary data.</text>
</comment>
<evidence type="ECO:0000313" key="3">
    <source>
        <dbReference type="Proteomes" id="UP000324222"/>
    </source>
</evidence>
<evidence type="ECO:0000256" key="1">
    <source>
        <dbReference type="SAM" id="Phobius"/>
    </source>
</evidence>
<organism evidence="2 3">
    <name type="scientific">Portunus trituberculatus</name>
    <name type="common">Swimming crab</name>
    <name type="synonym">Neptunus trituberculatus</name>
    <dbReference type="NCBI Taxonomy" id="210409"/>
    <lineage>
        <taxon>Eukaryota</taxon>
        <taxon>Metazoa</taxon>
        <taxon>Ecdysozoa</taxon>
        <taxon>Arthropoda</taxon>
        <taxon>Crustacea</taxon>
        <taxon>Multicrustacea</taxon>
        <taxon>Malacostraca</taxon>
        <taxon>Eumalacostraca</taxon>
        <taxon>Eucarida</taxon>
        <taxon>Decapoda</taxon>
        <taxon>Pleocyemata</taxon>
        <taxon>Brachyura</taxon>
        <taxon>Eubrachyura</taxon>
        <taxon>Portunoidea</taxon>
        <taxon>Portunidae</taxon>
        <taxon>Portuninae</taxon>
        <taxon>Portunus</taxon>
    </lineage>
</organism>
<keyword evidence="1" id="KW-0472">Membrane</keyword>
<accession>A0A5B7JWH7</accession>